<reference evidence="17 18" key="1">
    <citation type="submission" date="2023-08" db="EMBL/GenBank/DDBJ databases">
        <title>Pleionea litopenaei sp. nov., isolated from stomach of juvenile Litopenaeus vannamei.</title>
        <authorList>
            <person name="Rho A.M."/>
            <person name="Hwang C.Y."/>
        </authorList>
    </citation>
    <scope>NUCLEOTIDE SEQUENCE [LARGE SCALE GENOMIC DNA]</scope>
    <source>
        <strain evidence="17 18">HL-JVS1</strain>
    </source>
</reference>
<dbReference type="CDD" id="cd17618">
    <property type="entry name" value="REC_OmpR_PhoB"/>
    <property type="match status" value="1"/>
</dbReference>
<evidence type="ECO:0000256" key="11">
    <source>
        <dbReference type="ARBA" id="ARBA00023163"/>
    </source>
</evidence>
<keyword evidence="4" id="KW-0963">Cytoplasm</keyword>
<dbReference type="InterPro" id="IPR039420">
    <property type="entry name" value="WalR-like"/>
</dbReference>
<dbReference type="InterPro" id="IPR016032">
    <property type="entry name" value="Sig_transdc_resp-reg_C-effctor"/>
</dbReference>
<accession>A0AA51RW60</accession>
<dbReference type="Pfam" id="PF00486">
    <property type="entry name" value="Trans_reg_C"/>
    <property type="match status" value="1"/>
</dbReference>
<dbReference type="GO" id="GO:0000976">
    <property type="term" value="F:transcription cis-regulatory region binding"/>
    <property type="evidence" value="ECO:0007669"/>
    <property type="project" value="TreeGrafter"/>
</dbReference>
<dbReference type="Proteomes" id="UP001239782">
    <property type="component" value="Chromosome"/>
</dbReference>
<feature type="DNA-binding region" description="OmpR/PhoB-type" evidence="14">
    <location>
        <begin position="131"/>
        <end position="229"/>
    </location>
</feature>
<dbReference type="SMART" id="SM00448">
    <property type="entry name" value="REC"/>
    <property type="match status" value="1"/>
</dbReference>
<dbReference type="GO" id="GO:0005829">
    <property type="term" value="C:cytosol"/>
    <property type="evidence" value="ECO:0007669"/>
    <property type="project" value="TreeGrafter"/>
</dbReference>
<comment type="function">
    <text evidence="12">This protein is a positive regulator for the phosphate regulon. Transcription of this operon is positively regulated by PhoB and PhoR when phosphate is limited.</text>
</comment>
<evidence type="ECO:0000256" key="10">
    <source>
        <dbReference type="ARBA" id="ARBA00023159"/>
    </source>
</evidence>
<evidence type="ECO:0000256" key="5">
    <source>
        <dbReference type="ARBA" id="ARBA00022553"/>
    </source>
</evidence>
<evidence type="ECO:0000256" key="4">
    <source>
        <dbReference type="ARBA" id="ARBA00022490"/>
    </source>
</evidence>
<keyword evidence="8" id="KW-0805">Transcription regulation</keyword>
<dbReference type="RefSeq" id="WP_309204116.1">
    <property type="nucleotide sequence ID" value="NZ_CP133548.1"/>
</dbReference>
<dbReference type="SUPFAM" id="SSF46894">
    <property type="entry name" value="C-terminal effector domain of the bipartite response regulators"/>
    <property type="match status" value="1"/>
</dbReference>
<dbReference type="SUPFAM" id="SSF52172">
    <property type="entry name" value="CheY-like"/>
    <property type="match status" value="1"/>
</dbReference>
<feature type="domain" description="OmpR/PhoB-type" evidence="16">
    <location>
        <begin position="131"/>
        <end position="229"/>
    </location>
</feature>
<keyword evidence="10" id="KW-0010">Activator</keyword>
<dbReference type="Pfam" id="PF00072">
    <property type="entry name" value="Response_reg"/>
    <property type="match status" value="1"/>
</dbReference>
<dbReference type="InterPro" id="IPR011879">
    <property type="entry name" value="Sig_transdc_resp-reg_PhoB"/>
</dbReference>
<dbReference type="PANTHER" id="PTHR48111:SF40">
    <property type="entry name" value="PHOSPHATE REGULON TRANSCRIPTIONAL REGULATORY PROTEIN PHOB"/>
    <property type="match status" value="1"/>
</dbReference>
<evidence type="ECO:0000256" key="2">
    <source>
        <dbReference type="ARBA" id="ARBA00013332"/>
    </source>
</evidence>
<keyword evidence="9 14" id="KW-0238">DNA-binding</keyword>
<evidence type="ECO:0000256" key="3">
    <source>
        <dbReference type="ARBA" id="ARBA00022448"/>
    </source>
</evidence>
<evidence type="ECO:0000256" key="7">
    <source>
        <dbReference type="ARBA" id="ARBA00023012"/>
    </source>
</evidence>
<dbReference type="InterPro" id="IPR011006">
    <property type="entry name" value="CheY-like_superfamily"/>
</dbReference>
<evidence type="ECO:0000256" key="12">
    <source>
        <dbReference type="ARBA" id="ARBA00024735"/>
    </source>
</evidence>
<evidence type="ECO:0000256" key="6">
    <source>
        <dbReference type="ARBA" id="ARBA00022592"/>
    </source>
</evidence>
<dbReference type="SMART" id="SM00862">
    <property type="entry name" value="Trans_reg_C"/>
    <property type="match status" value="1"/>
</dbReference>
<keyword evidence="5 13" id="KW-0597">Phosphoprotein</keyword>
<evidence type="ECO:0000256" key="14">
    <source>
        <dbReference type="PROSITE-ProRule" id="PRU01091"/>
    </source>
</evidence>
<evidence type="ECO:0000256" key="9">
    <source>
        <dbReference type="ARBA" id="ARBA00023125"/>
    </source>
</evidence>
<feature type="modified residue" description="4-aspartylphosphate" evidence="13">
    <location>
        <position position="54"/>
    </location>
</feature>
<evidence type="ECO:0000256" key="1">
    <source>
        <dbReference type="ARBA" id="ARBA00004496"/>
    </source>
</evidence>
<evidence type="ECO:0000313" key="18">
    <source>
        <dbReference type="Proteomes" id="UP001239782"/>
    </source>
</evidence>
<dbReference type="GO" id="GO:0006817">
    <property type="term" value="P:phosphate ion transport"/>
    <property type="evidence" value="ECO:0007669"/>
    <property type="project" value="UniProtKB-KW"/>
</dbReference>
<keyword evidence="7" id="KW-0902">Two-component regulatory system</keyword>
<gene>
    <name evidence="17" type="primary">phoB</name>
    <name evidence="17" type="ORF">Q9312_08260</name>
</gene>
<dbReference type="FunFam" id="1.10.10.10:FF:000011">
    <property type="entry name" value="Phosphate regulon transcriptional regulator PhoB"/>
    <property type="match status" value="1"/>
</dbReference>
<dbReference type="Gene3D" id="1.10.10.10">
    <property type="entry name" value="Winged helix-like DNA-binding domain superfamily/Winged helix DNA-binding domain"/>
    <property type="match status" value="1"/>
</dbReference>
<dbReference type="PANTHER" id="PTHR48111">
    <property type="entry name" value="REGULATOR OF RPOS"/>
    <property type="match status" value="1"/>
</dbReference>
<dbReference type="NCBIfam" id="TIGR02154">
    <property type="entry name" value="PhoB"/>
    <property type="match status" value="1"/>
</dbReference>
<evidence type="ECO:0000259" key="15">
    <source>
        <dbReference type="PROSITE" id="PS50110"/>
    </source>
</evidence>
<dbReference type="InterPro" id="IPR001789">
    <property type="entry name" value="Sig_transdc_resp-reg_receiver"/>
</dbReference>
<dbReference type="GO" id="GO:0000156">
    <property type="term" value="F:phosphorelay response regulator activity"/>
    <property type="evidence" value="ECO:0007669"/>
    <property type="project" value="InterPro"/>
</dbReference>
<keyword evidence="18" id="KW-1185">Reference proteome</keyword>
<evidence type="ECO:0000256" key="8">
    <source>
        <dbReference type="ARBA" id="ARBA00023015"/>
    </source>
</evidence>
<evidence type="ECO:0000256" key="13">
    <source>
        <dbReference type="PROSITE-ProRule" id="PRU00169"/>
    </source>
</evidence>
<dbReference type="InterPro" id="IPR001867">
    <property type="entry name" value="OmpR/PhoB-type_DNA-bd"/>
</dbReference>
<keyword evidence="3" id="KW-0813">Transport</keyword>
<keyword evidence="6" id="KW-0592">Phosphate transport</keyword>
<feature type="domain" description="Response regulatory" evidence="15">
    <location>
        <begin position="4"/>
        <end position="121"/>
    </location>
</feature>
<protein>
    <recommendedName>
        <fullName evidence="2">Phosphate regulon transcriptional regulatory protein PhoB</fullName>
    </recommendedName>
</protein>
<name>A0AA51RW60_9GAMM</name>
<dbReference type="AlphaFoldDB" id="A0AA51RW60"/>
<dbReference type="GO" id="GO:0006355">
    <property type="term" value="P:regulation of DNA-templated transcription"/>
    <property type="evidence" value="ECO:0007669"/>
    <property type="project" value="InterPro"/>
</dbReference>
<proteinExistence type="predicted"/>
<evidence type="ECO:0000259" key="16">
    <source>
        <dbReference type="PROSITE" id="PS51755"/>
    </source>
</evidence>
<dbReference type="GO" id="GO:0032993">
    <property type="term" value="C:protein-DNA complex"/>
    <property type="evidence" value="ECO:0007669"/>
    <property type="project" value="TreeGrafter"/>
</dbReference>
<sequence>MSATIMVVEDERDIREMLVFSLEQAGYSTLQAGTAEKALSLLQEETIPDLLLVDWMLPGASGIEMTRKVKKNTLFKEVPVIMLTARGEEDDRIKGLDAGADDYVVKPFSPRELMARIRAVLRRADPNVTQERLIESGRLKMDTAGHRVSVDGQTIKMGPTEYKLLLFFLEHQERVFTRGQLLDSVWGHQVIVEERTVDVHIRRLRKALAPFGIENYVQTVRGAGYRFSHRG</sequence>
<dbReference type="KEGG" id="plei:Q9312_08260"/>
<dbReference type="PROSITE" id="PS50110">
    <property type="entry name" value="RESPONSE_REGULATORY"/>
    <property type="match status" value="1"/>
</dbReference>
<dbReference type="InterPro" id="IPR036388">
    <property type="entry name" value="WH-like_DNA-bd_sf"/>
</dbReference>
<dbReference type="CDD" id="cd00383">
    <property type="entry name" value="trans_reg_C"/>
    <property type="match status" value="1"/>
</dbReference>
<dbReference type="PROSITE" id="PS51755">
    <property type="entry name" value="OMPR_PHOB"/>
    <property type="match status" value="1"/>
</dbReference>
<evidence type="ECO:0000313" key="17">
    <source>
        <dbReference type="EMBL" id="WMS88896.1"/>
    </source>
</evidence>
<keyword evidence="11" id="KW-0804">Transcription</keyword>
<dbReference type="Gene3D" id="6.10.250.690">
    <property type="match status" value="1"/>
</dbReference>
<organism evidence="17 18">
    <name type="scientific">Pleionea litopenaei</name>
    <dbReference type="NCBI Taxonomy" id="3070815"/>
    <lineage>
        <taxon>Bacteria</taxon>
        <taxon>Pseudomonadati</taxon>
        <taxon>Pseudomonadota</taxon>
        <taxon>Gammaproteobacteria</taxon>
        <taxon>Oceanospirillales</taxon>
        <taxon>Pleioneaceae</taxon>
        <taxon>Pleionea</taxon>
    </lineage>
</organism>
<comment type="subcellular location">
    <subcellularLocation>
        <location evidence="1">Cytoplasm</location>
    </subcellularLocation>
</comment>
<dbReference type="Gene3D" id="3.40.50.2300">
    <property type="match status" value="1"/>
</dbReference>
<dbReference type="EMBL" id="CP133548">
    <property type="protein sequence ID" value="WMS88896.1"/>
    <property type="molecule type" value="Genomic_DNA"/>
</dbReference>